<dbReference type="Proteomes" id="UP001501237">
    <property type="component" value="Unassembled WGS sequence"/>
</dbReference>
<reference evidence="3" key="1">
    <citation type="journal article" date="2019" name="Int. J. Syst. Evol. Microbiol.">
        <title>The Global Catalogue of Microorganisms (GCM) 10K type strain sequencing project: providing services to taxonomists for standard genome sequencing and annotation.</title>
        <authorList>
            <consortium name="The Broad Institute Genomics Platform"/>
            <consortium name="The Broad Institute Genome Sequencing Center for Infectious Disease"/>
            <person name="Wu L."/>
            <person name="Ma J."/>
        </authorList>
    </citation>
    <scope>NUCLEOTIDE SEQUENCE [LARGE SCALE GENOMIC DNA]</scope>
    <source>
        <strain evidence="3">JCM 9377</strain>
    </source>
</reference>
<keyword evidence="3" id="KW-1185">Reference proteome</keyword>
<dbReference type="RefSeq" id="WP_344827939.1">
    <property type="nucleotide sequence ID" value="NZ_BAAAUV010000006.1"/>
</dbReference>
<organism evidence="2 3">
    <name type="scientific">Actinocorallia longicatena</name>
    <dbReference type="NCBI Taxonomy" id="111803"/>
    <lineage>
        <taxon>Bacteria</taxon>
        <taxon>Bacillati</taxon>
        <taxon>Actinomycetota</taxon>
        <taxon>Actinomycetes</taxon>
        <taxon>Streptosporangiales</taxon>
        <taxon>Thermomonosporaceae</taxon>
        <taxon>Actinocorallia</taxon>
    </lineage>
</organism>
<protein>
    <submittedName>
        <fullName evidence="2">Uncharacterized protein</fullName>
    </submittedName>
</protein>
<evidence type="ECO:0000313" key="3">
    <source>
        <dbReference type="Proteomes" id="UP001501237"/>
    </source>
</evidence>
<keyword evidence="1" id="KW-0472">Membrane</keyword>
<feature type="transmembrane region" description="Helical" evidence="1">
    <location>
        <begin position="6"/>
        <end position="31"/>
    </location>
</feature>
<keyword evidence="1" id="KW-0812">Transmembrane</keyword>
<dbReference type="EMBL" id="BAAAUV010000006">
    <property type="protein sequence ID" value="GAA3210958.1"/>
    <property type="molecule type" value="Genomic_DNA"/>
</dbReference>
<gene>
    <name evidence="2" type="ORF">GCM10010468_29270</name>
</gene>
<name>A0ABP6Q9Z0_9ACTN</name>
<keyword evidence="1" id="KW-1133">Transmembrane helix</keyword>
<sequence>MVEIPAGMILCLMAIVIAILVAAILPVWHYAHPSKLELRIEADRAAARRAEREKRIPAGTGASRR</sequence>
<accession>A0ABP6Q9Z0</accession>
<proteinExistence type="predicted"/>
<evidence type="ECO:0000313" key="2">
    <source>
        <dbReference type="EMBL" id="GAA3210958.1"/>
    </source>
</evidence>
<evidence type="ECO:0000256" key="1">
    <source>
        <dbReference type="SAM" id="Phobius"/>
    </source>
</evidence>
<comment type="caution">
    <text evidence="2">The sequence shown here is derived from an EMBL/GenBank/DDBJ whole genome shotgun (WGS) entry which is preliminary data.</text>
</comment>